<organism evidence="1 2">
    <name type="scientific">Characodon lateralis</name>
    <dbReference type="NCBI Taxonomy" id="208331"/>
    <lineage>
        <taxon>Eukaryota</taxon>
        <taxon>Metazoa</taxon>
        <taxon>Chordata</taxon>
        <taxon>Craniata</taxon>
        <taxon>Vertebrata</taxon>
        <taxon>Euteleostomi</taxon>
        <taxon>Actinopterygii</taxon>
        <taxon>Neopterygii</taxon>
        <taxon>Teleostei</taxon>
        <taxon>Neoteleostei</taxon>
        <taxon>Acanthomorphata</taxon>
        <taxon>Ovalentaria</taxon>
        <taxon>Atherinomorphae</taxon>
        <taxon>Cyprinodontiformes</taxon>
        <taxon>Goodeidae</taxon>
        <taxon>Characodon</taxon>
    </lineage>
</organism>
<evidence type="ECO:0000313" key="1">
    <source>
        <dbReference type="EMBL" id="MED6283529.1"/>
    </source>
</evidence>
<accession>A0ABU7EAA1</accession>
<gene>
    <name evidence="1" type="ORF">CHARACLAT_009833</name>
</gene>
<dbReference type="Proteomes" id="UP001352852">
    <property type="component" value="Unassembled WGS sequence"/>
</dbReference>
<reference evidence="1 2" key="1">
    <citation type="submission" date="2021-06" db="EMBL/GenBank/DDBJ databases">
        <authorList>
            <person name="Palmer J.M."/>
        </authorList>
    </citation>
    <scope>NUCLEOTIDE SEQUENCE [LARGE SCALE GENOMIC DNA]</scope>
    <source>
        <strain evidence="1 2">CL_MEX2019</strain>
        <tissue evidence="1">Muscle</tissue>
    </source>
</reference>
<proteinExistence type="predicted"/>
<keyword evidence="2" id="KW-1185">Reference proteome</keyword>
<sequence>MSSLAWISAYAPAGLDAVYRELRLSHTLQNLSEPTTVSRTQRNTVALSLGQYAELLHNMNTLLHKGWLGHTPQYQIFLKKEVNMTLVHCWLSAPKQTNGHKISSE</sequence>
<protein>
    <submittedName>
        <fullName evidence="1">Uncharacterized protein</fullName>
    </submittedName>
</protein>
<evidence type="ECO:0000313" key="2">
    <source>
        <dbReference type="Proteomes" id="UP001352852"/>
    </source>
</evidence>
<comment type="caution">
    <text evidence="1">The sequence shown here is derived from an EMBL/GenBank/DDBJ whole genome shotgun (WGS) entry which is preliminary data.</text>
</comment>
<name>A0ABU7EAA1_9TELE</name>
<dbReference type="EMBL" id="JAHUTJ010049793">
    <property type="protein sequence ID" value="MED6283529.1"/>
    <property type="molecule type" value="Genomic_DNA"/>
</dbReference>